<dbReference type="RefSeq" id="WP_227477689.1">
    <property type="nucleotide sequence ID" value="NZ_JAFMPT010000017.1"/>
</dbReference>
<keyword evidence="3" id="KW-1185">Reference proteome</keyword>
<protein>
    <submittedName>
        <fullName evidence="2">GLPGLI family protein</fullName>
    </submittedName>
</protein>
<name>A0ABS8EPQ0_9FLAO</name>
<reference evidence="2" key="2">
    <citation type="submission" date="2021-10" db="EMBL/GenBank/DDBJ databases">
        <title>Genome of Winogradskyella sp. E313.</title>
        <authorList>
            <person name="Zhou Y."/>
        </authorList>
    </citation>
    <scope>NUCLEOTIDE SEQUENCE</scope>
    <source>
        <strain evidence="2">E313</strain>
    </source>
</reference>
<keyword evidence="1" id="KW-0732">Signal</keyword>
<evidence type="ECO:0000313" key="2">
    <source>
        <dbReference type="EMBL" id="MCC1485198.1"/>
    </source>
</evidence>
<proteinExistence type="predicted"/>
<dbReference type="EMBL" id="JAFMPT010000017">
    <property type="protein sequence ID" value="MCC1485198.1"/>
    <property type="molecule type" value="Genomic_DNA"/>
</dbReference>
<feature type="chain" id="PRO_5046113189" evidence="1">
    <location>
        <begin position="23"/>
        <end position="265"/>
    </location>
</feature>
<dbReference type="Pfam" id="PF09697">
    <property type="entry name" value="Porph_ging"/>
    <property type="match status" value="1"/>
</dbReference>
<evidence type="ECO:0000256" key="1">
    <source>
        <dbReference type="SAM" id="SignalP"/>
    </source>
</evidence>
<dbReference type="NCBIfam" id="TIGR01200">
    <property type="entry name" value="GLPGLI"/>
    <property type="match status" value="1"/>
</dbReference>
<organism evidence="2 3">
    <name type="scientific">Winogradskyella immobilis</name>
    <dbReference type="NCBI Taxonomy" id="2816852"/>
    <lineage>
        <taxon>Bacteria</taxon>
        <taxon>Pseudomonadati</taxon>
        <taxon>Bacteroidota</taxon>
        <taxon>Flavobacteriia</taxon>
        <taxon>Flavobacteriales</taxon>
        <taxon>Flavobacteriaceae</taxon>
        <taxon>Winogradskyella</taxon>
    </lineage>
</organism>
<evidence type="ECO:0000313" key="3">
    <source>
        <dbReference type="Proteomes" id="UP000778797"/>
    </source>
</evidence>
<gene>
    <name evidence="2" type="ORF">J1C55_11400</name>
</gene>
<feature type="signal peptide" evidence="1">
    <location>
        <begin position="1"/>
        <end position="22"/>
    </location>
</feature>
<sequence length="265" mass="31281">MQVSRLIKIAFLFLVVSSTSFSQINEPLDYKITYHLDFKALKNSEERQNENMFLFVSKNYSKFISEGRFNVDSLSQAKPRTTLPSKFMFFVINELSTDKIWFQKDVFRDKLLYQEAIKLDWVNHQATKSILGYTCRKATTHYQGRNYTAWYTSEIPINSGPYKFSGLPGLILEIYDDYKEYHFLIKGIESLPKGTTLTFNTKNFINVSKNTYKETLQKFNKNPFRIAEQYGMIVHLDERQKKAFIKRGQEERKNKNVIELKESKE</sequence>
<dbReference type="InterPro" id="IPR005901">
    <property type="entry name" value="GLPGLI"/>
</dbReference>
<comment type="caution">
    <text evidence="2">The sequence shown here is derived from an EMBL/GenBank/DDBJ whole genome shotgun (WGS) entry which is preliminary data.</text>
</comment>
<reference evidence="2" key="1">
    <citation type="submission" date="2021-03" db="EMBL/GenBank/DDBJ databases">
        <authorList>
            <person name="Ping X."/>
        </authorList>
    </citation>
    <scope>NUCLEOTIDE SEQUENCE</scope>
    <source>
        <strain evidence="2">E313</strain>
    </source>
</reference>
<dbReference type="Proteomes" id="UP000778797">
    <property type="component" value="Unassembled WGS sequence"/>
</dbReference>
<accession>A0ABS8EPQ0</accession>